<protein>
    <submittedName>
        <fullName evidence="1">Uncharacterized protein</fullName>
    </submittedName>
</protein>
<sequence length="67" mass="7051">MPSLGLGNAFKKAVTSAASAAKDLAIQAKDEINFAPKCLRDYSVGRQVATAGPEGLWKVFAADVKKK</sequence>
<dbReference type="OrthoDB" id="79687at2759"/>
<dbReference type="EMBL" id="CAJHUC010001560">
    <property type="protein sequence ID" value="CAD7701524.1"/>
    <property type="molecule type" value="Genomic_DNA"/>
</dbReference>
<accession>A0A8S1J2D8</accession>
<proteinExistence type="predicted"/>
<dbReference type="AlphaFoldDB" id="A0A8S1J2D8"/>
<dbReference type="Proteomes" id="UP000708148">
    <property type="component" value="Unassembled WGS sequence"/>
</dbReference>
<evidence type="ECO:0000313" key="1">
    <source>
        <dbReference type="EMBL" id="CAD7701524.1"/>
    </source>
</evidence>
<evidence type="ECO:0000313" key="2">
    <source>
        <dbReference type="Proteomes" id="UP000708148"/>
    </source>
</evidence>
<reference evidence="1" key="1">
    <citation type="submission" date="2020-12" db="EMBL/GenBank/DDBJ databases">
        <authorList>
            <person name="Iha C."/>
        </authorList>
    </citation>
    <scope>NUCLEOTIDE SEQUENCE</scope>
</reference>
<feature type="non-terminal residue" evidence="1">
    <location>
        <position position="67"/>
    </location>
</feature>
<name>A0A8S1J2D8_9CHLO</name>
<comment type="caution">
    <text evidence="1">The sequence shown here is derived from an EMBL/GenBank/DDBJ whole genome shotgun (WGS) entry which is preliminary data.</text>
</comment>
<keyword evidence="2" id="KW-1185">Reference proteome</keyword>
<organism evidence="1 2">
    <name type="scientific">Ostreobium quekettii</name>
    <dbReference type="NCBI Taxonomy" id="121088"/>
    <lineage>
        <taxon>Eukaryota</taxon>
        <taxon>Viridiplantae</taxon>
        <taxon>Chlorophyta</taxon>
        <taxon>core chlorophytes</taxon>
        <taxon>Ulvophyceae</taxon>
        <taxon>TCBD clade</taxon>
        <taxon>Bryopsidales</taxon>
        <taxon>Ostreobineae</taxon>
        <taxon>Ostreobiaceae</taxon>
        <taxon>Ostreobium</taxon>
    </lineage>
</organism>
<gene>
    <name evidence="1" type="ORF">OSTQU699_LOCUS6883</name>
</gene>